<organism evidence="1 2">
    <name type="scientific">Bacteroides eggerthii</name>
    <dbReference type="NCBI Taxonomy" id="28111"/>
    <lineage>
        <taxon>Bacteria</taxon>
        <taxon>Pseudomonadati</taxon>
        <taxon>Bacteroidota</taxon>
        <taxon>Bacteroidia</taxon>
        <taxon>Bacteroidales</taxon>
        <taxon>Bacteroidaceae</taxon>
        <taxon>Bacteroides</taxon>
    </lineage>
</organism>
<evidence type="ECO:0000313" key="1">
    <source>
        <dbReference type="EMBL" id="RHF11817.1"/>
    </source>
</evidence>
<dbReference type="EMBL" id="QSLA01000002">
    <property type="protein sequence ID" value="RHF11817.1"/>
    <property type="molecule type" value="Genomic_DNA"/>
</dbReference>
<sequence>MLLFSLIDKGKGTKRAGEIQMKVAKNNKTLLIHADEQGLSQRLMPIHMYTKKHYKKNKKNFLMTISLM</sequence>
<comment type="caution">
    <text evidence="1">The sequence shown here is derived from an EMBL/GenBank/DDBJ whole genome shotgun (WGS) entry which is preliminary data.</text>
</comment>
<proteinExistence type="predicted"/>
<reference evidence="1 2" key="1">
    <citation type="submission" date="2018-08" db="EMBL/GenBank/DDBJ databases">
        <title>A genome reference for cultivated species of the human gut microbiota.</title>
        <authorList>
            <person name="Zou Y."/>
            <person name="Xue W."/>
            <person name="Luo G."/>
        </authorList>
    </citation>
    <scope>NUCLEOTIDE SEQUENCE [LARGE SCALE GENOMIC DNA]</scope>
    <source>
        <strain evidence="1 2">AM26-26AC</strain>
    </source>
</reference>
<accession>A0A414MJD8</accession>
<dbReference type="Proteomes" id="UP000283538">
    <property type="component" value="Unassembled WGS sequence"/>
</dbReference>
<name>A0A414MJD8_9BACE</name>
<protein>
    <submittedName>
        <fullName evidence="1">Uncharacterized protein</fullName>
    </submittedName>
</protein>
<evidence type="ECO:0000313" key="2">
    <source>
        <dbReference type="Proteomes" id="UP000283538"/>
    </source>
</evidence>
<gene>
    <name evidence="1" type="ORF">DW701_03285</name>
</gene>
<dbReference type="AlphaFoldDB" id="A0A414MJD8"/>